<reference evidence="1" key="1">
    <citation type="submission" date="2023-07" db="EMBL/GenBank/DDBJ databases">
        <title>A chromosome-level genome assembly of Lolium multiflorum.</title>
        <authorList>
            <person name="Chen Y."/>
            <person name="Copetti D."/>
            <person name="Kolliker R."/>
            <person name="Studer B."/>
        </authorList>
    </citation>
    <scope>NUCLEOTIDE SEQUENCE</scope>
    <source>
        <strain evidence="1">02402/16</strain>
        <tissue evidence="1">Leaf</tissue>
    </source>
</reference>
<protein>
    <submittedName>
        <fullName evidence="1">Uncharacterized protein</fullName>
    </submittedName>
</protein>
<comment type="caution">
    <text evidence="1">The sequence shown here is derived from an EMBL/GenBank/DDBJ whole genome shotgun (WGS) entry which is preliminary data.</text>
</comment>
<dbReference type="Proteomes" id="UP001231189">
    <property type="component" value="Unassembled WGS sequence"/>
</dbReference>
<sequence length="120" mass="14258">MEEVKAPKTEGTMEERLEIPEDTVFMYGTVIKRSLDAHHPMNIEMDKKVESYEARIKDTKEKVFHILTQLDRFQGLMWHVENQNCEYEDRFNKIAKAASTKFNDPPTSFYNGRPYPWKLK</sequence>
<name>A0AAD8TW19_LOLMU</name>
<dbReference type="EMBL" id="JAUUTY010000001">
    <property type="protein sequence ID" value="KAK1693147.1"/>
    <property type="molecule type" value="Genomic_DNA"/>
</dbReference>
<evidence type="ECO:0000313" key="2">
    <source>
        <dbReference type="Proteomes" id="UP001231189"/>
    </source>
</evidence>
<evidence type="ECO:0000313" key="1">
    <source>
        <dbReference type="EMBL" id="KAK1693147.1"/>
    </source>
</evidence>
<keyword evidence="2" id="KW-1185">Reference proteome</keyword>
<dbReference type="AlphaFoldDB" id="A0AAD8TW19"/>
<accession>A0AAD8TW19</accession>
<proteinExistence type="predicted"/>
<gene>
    <name evidence="1" type="ORF">QYE76_009844</name>
</gene>
<organism evidence="1 2">
    <name type="scientific">Lolium multiflorum</name>
    <name type="common">Italian ryegrass</name>
    <name type="synonym">Lolium perenne subsp. multiflorum</name>
    <dbReference type="NCBI Taxonomy" id="4521"/>
    <lineage>
        <taxon>Eukaryota</taxon>
        <taxon>Viridiplantae</taxon>
        <taxon>Streptophyta</taxon>
        <taxon>Embryophyta</taxon>
        <taxon>Tracheophyta</taxon>
        <taxon>Spermatophyta</taxon>
        <taxon>Magnoliopsida</taxon>
        <taxon>Liliopsida</taxon>
        <taxon>Poales</taxon>
        <taxon>Poaceae</taxon>
        <taxon>BOP clade</taxon>
        <taxon>Pooideae</taxon>
        <taxon>Poodae</taxon>
        <taxon>Poeae</taxon>
        <taxon>Poeae Chloroplast Group 2 (Poeae type)</taxon>
        <taxon>Loliodinae</taxon>
        <taxon>Loliinae</taxon>
        <taxon>Lolium</taxon>
    </lineage>
</organism>